<feature type="chain" id="PRO_5001983417" description="Chitin-binding type-2 domain-containing protein" evidence="2">
    <location>
        <begin position="24"/>
        <end position="1022"/>
    </location>
</feature>
<feature type="compositionally biased region" description="Low complexity" evidence="1">
    <location>
        <begin position="890"/>
        <end position="907"/>
    </location>
</feature>
<name>A0A0A1X8R4_ZEUCU</name>
<feature type="region of interest" description="Disordered" evidence="1">
    <location>
        <begin position="38"/>
        <end position="73"/>
    </location>
</feature>
<dbReference type="InterPro" id="IPR036508">
    <property type="entry name" value="Chitin-bd_dom_sf"/>
</dbReference>
<feature type="compositionally biased region" description="Basic and acidic residues" evidence="1">
    <location>
        <begin position="527"/>
        <end position="536"/>
    </location>
</feature>
<protein>
    <recommendedName>
        <fullName evidence="3">Chitin-binding type-2 domain-containing protein</fullName>
    </recommendedName>
</protein>
<feature type="compositionally biased region" description="Basic residues" evidence="1">
    <location>
        <begin position="201"/>
        <end position="217"/>
    </location>
</feature>
<feature type="compositionally biased region" description="Polar residues" evidence="1">
    <location>
        <begin position="61"/>
        <end position="73"/>
    </location>
</feature>
<feature type="signal peptide" evidence="2">
    <location>
        <begin position="1"/>
        <end position="23"/>
    </location>
</feature>
<dbReference type="EMBL" id="GBXI01006598">
    <property type="protein sequence ID" value="JAD07694.1"/>
    <property type="molecule type" value="Transcribed_RNA"/>
</dbReference>
<evidence type="ECO:0000256" key="1">
    <source>
        <dbReference type="SAM" id="MobiDB-lite"/>
    </source>
</evidence>
<dbReference type="InterPro" id="IPR002557">
    <property type="entry name" value="Chitin-bd_dom"/>
</dbReference>
<feature type="compositionally biased region" description="Acidic residues" evidence="1">
    <location>
        <begin position="224"/>
        <end position="241"/>
    </location>
</feature>
<feature type="region of interest" description="Disordered" evidence="1">
    <location>
        <begin position="762"/>
        <end position="825"/>
    </location>
</feature>
<feature type="compositionally biased region" description="Low complexity" evidence="1">
    <location>
        <begin position="38"/>
        <end position="60"/>
    </location>
</feature>
<keyword evidence="2" id="KW-0732">Signal</keyword>
<dbReference type="PROSITE" id="PS50940">
    <property type="entry name" value="CHIT_BIND_II"/>
    <property type="match status" value="1"/>
</dbReference>
<dbReference type="SUPFAM" id="SSF57625">
    <property type="entry name" value="Invertebrate chitin-binding proteins"/>
    <property type="match status" value="1"/>
</dbReference>
<feature type="compositionally biased region" description="Low complexity" evidence="1">
    <location>
        <begin position="428"/>
        <end position="439"/>
    </location>
</feature>
<organism evidence="4">
    <name type="scientific">Zeugodacus cucurbitae</name>
    <name type="common">Melon fruit fly</name>
    <name type="synonym">Bactrocera cucurbitae</name>
    <dbReference type="NCBI Taxonomy" id="28588"/>
    <lineage>
        <taxon>Eukaryota</taxon>
        <taxon>Metazoa</taxon>
        <taxon>Ecdysozoa</taxon>
        <taxon>Arthropoda</taxon>
        <taxon>Hexapoda</taxon>
        <taxon>Insecta</taxon>
        <taxon>Pterygota</taxon>
        <taxon>Neoptera</taxon>
        <taxon>Endopterygota</taxon>
        <taxon>Diptera</taxon>
        <taxon>Brachycera</taxon>
        <taxon>Muscomorpha</taxon>
        <taxon>Tephritoidea</taxon>
        <taxon>Tephritidae</taxon>
        <taxon>Zeugodacus</taxon>
        <taxon>Zeugodacus</taxon>
    </lineage>
</organism>
<evidence type="ECO:0000259" key="3">
    <source>
        <dbReference type="PROSITE" id="PS50940"/>
    </source>
</evidence>
<feature type="domain" description="Chitin-binding type-2" evidence="3">
    <location>
        <begin position="112"/>
        <end position="169"/>
    </location>
</feature>
<reference evidence="4" key="1">
    <citation type="submission" date="2014-11" db="EMBL/GenBank/DDBJ databases">
        <authorList>
            <person name="Geib S."/>
        </authorList>
    </citation>
    <scope>NUCLEOTIDE SEQUENCE</scope>
</reference>
<dbReference type="SMART" id="SM00494">
    <property type="entry name" value="ChtBD2"/>
    <property type="match status" value="1"/>
</dbReference>
<dbReference type="InterPro" id="IPR052976">
    <property type="entry name" value="Scoloptoxin-like"/>
</dbReference>
<dbReference type="PANTHER" id="PTHR22933:SF40">
    <property type="entry name" value="CUTICULAR PROTEIN ANALOGOUS TO PERITROPHINS 1-H"/>
    <property type="match status" value="1"/>
</dbReference>
<feature type="compositionally biased region" description="Basic and acidic residues" evidence="1">
    <location>
        <begin position="777"/>
        <end position="797"/>
    </location>
</feature>
<dbReference type="GO" id="GO:0005576">
    <property type="term" value="C:extracellular region"/>
    <property type="evidence" value="ECO:0007669"/>
    <property type="project" value="InterPro"/>
</dbReference>
<evidence type="ECO:0000256" key="2">
    <source>
        <dbReference type="SAM" id="SignalP"/>
    </source>
</evidence>
<feature type="compositionally biased region" description="Polar residues" evidence="1">
    <location>
        <begin position="766"/>
        <end position="776"/>
    </location>
</feature>
<dbReference type="PANTHER" id="PTHR22933">
    <property type="entry name" value="FI18007P1-RELATED"/>
    <property type="match status" value="1"/>
</dbReference>
<feature type="compositionally biased region" description="Low complexity" evidence="1">
    <location>
        <begin position="183"/>
        <end position="195"/>
    </location>
</feature>
<feature type="compositionally biased region" description="Basic and acidic residues" evidence="1">
    <location>
        <begin position="292"/>
        <end position="309"/>
    </location>
</feature>
<feature type="compositionally biased region" description="Acidic residues" evidence="1">
    <location>
        <begin position="664"/>
        <end position="681"/>
    </location>
</feature>
<evidence type="ECO:0000313" key="4">
    <source>
        <dbReference type="EMBL" id="JAD07694.1"/>
    </source>
</evidence>
<accession>A0A0A1X8R4</accession>
<feature type="region of interest" description="Disordered" evidence="1">
    <location>
        <begin position="183"/>
        <end position="699"/>
    </location>
</feature>
<feature type="compositionally biased region" description="Polar residues" evidence="1">
    <location>
        <begin position="877"/>
        <end position="889"/>
    </location>
</feature>
<feature type="compositionally biased region" description="Basic and acidic residues" evidence="1">
    <location>
        <begin position="323"/>
        <end position="344"/>
    </location>
</feature>
<feature type="region of interest" description="Disordered" evidence="1">
    <location>
        <begin position="875"/>
        <end position="920"/>
    </location>
</feature>
<dbReference type="Pfam" id="PF01607">
    <property type="entry name" value="CBM_14"/>
    <property type="match status" value="1"/>
</dbReference>
<dbReference type="Gene3D" id="2.170.140.10">
    <property type="entry name" value="Chitin binding domain"/>
    <property type="match status" value="1"/>
</dbReference>
<feature type="compositionally biased region" description="Basic residues" evidence="1">
    <location>
        <begin position="246"/>
        <end position="257"/>
    </location>
</feature>
<feature type="compositionally biased region" description="Acidic residues" evidence="1">
    <location>
        <begin position="619"/>
        <end position="629"/>
    </location>
</feature>
<proteinExistence type="predicted"/>
<dbReference type="GO" id="GO:0008061">
    <property type="term" value="F:chitin binding"/>
    <property type="evidence" value="ECO:0007669"/>
    <property type="project" value="InterPro"/>
</dbReference>
<dbReference type="AlphaFoldDB" id="A0A0A1X8R4"/>
<feature type="compositionally biased region" description="Polar residues" evidence="1">
    <location>
        <begin position="798"/>
        <end position="819"/>
    </location>
</feature>
<feature type="compositionally biased region" description="Acidic residues" evidence="1">
    <location>
        <begin position="582"/>
        <end position="591"/>
    </location>
</feature>
<reference evidence="4" key="2">
    <citation type="journal article" date="2015" name="Gigascience">
        <title>Reconstructing a comprehensive transcriptome assembly of a white-pupal translocated strain of the pest fruit fly Bactrocera cucurbitae.</title>
        <authorList>
            <person name="Sim S.B."/>
            <person name="Calla B."/>
            <person name="Hall B."/>
            <person name="DeRego T."/>
            <person name="Geib S.M."/>
        </authorList>
    </citation>
    <scope>NUCLEOTIDE SEQUENCE</scope>
</reference>
<gene>
    <name evidence="4" type="ORF">g.23229</name>
</gene>
<sequence>MKKARRWLLITASLLMLVTDIAAVAPFKKVSIATTTASTTSKTSTTTSSTNEAPSSEATSDTSPSGPTKNSKLTGIPQIDYIWDPNLPRELHGYNLSSYPFFSTVPPDEDIHFKCDGLHDGFYASIEHKCQVYHHCVYGIRHDFLCANFTAFDQRTFICHFVSDVDCEGSKNYWNRNDDLYMATTPKTTTTSSTEAPPPTPRRRLVRPLRPLRRPSNRRPVDDYYYDEEEEQASAYEDDYYEERLNRRRKPRPRQRKPVSDYEDDYSDDKPRRHNTRDRFRDEEELEEDYDTDRRKQDRPRNKALDRRKIGGRKSTTAAGRLGGDERRSFGDDRAQPGRKDKSRITPSADPVDAEDPPPRRLTGRRRINEKRKLPASNDDLDDFEKRPANAPDQEEAAEEEAPPKVKTTPKPLEEFITPKASSSSVYARPRAPPRIARPVPLNEKKKFQYPVQKTGATPSPAAAHANDDDYYEDEAYDDVRPQRVPPRRRVVDSKLDEEVEAPSSKRRNQNDTPLIKKPSRTTIRRPTTEKKRVTTADEEYYDSAAGASDEPVDSHTSSRKRPFSTRNRSSFGPAVGRGAEDVDFVDDDYEERPLRPAHRLRPKAAARKATKKPRRPIEEEDAYEEEPEPQQRNRVSVNRARAGSNSRLRQSTTSTTTTVAPIEDVESDVELEEEEEEDEPTAPATLSRGAALSSSGRTATVRVVKRPFLPSRGGSPYLPRGLQPVGVALKPLSSHTTDSSPLDMGSTISGVRLLEHGAPILRDSGSASGSTQINSHLHDTNGYERERERERDRELHVTQTQRTTLPPRSALPASQSRPEPQPKITLDELYETDYDVTLNDALNPTLKPLSQHHSNHPNHNGAFENAYASETGVGTFVNNNKSPTTLYHNNNNNQYQQQPQQQQQFPQFPPFTSNSAGTTQTHQLSFDELTNNIVPPEHDKHLNIQLPALTAGLIPAPTTTTFTAQRRMDVVDAAESEASSIFHDPGSSVYDGVSSYDVPLSSIGRLPNDITHLLRRLRKVK</sequence>
<feature type="compositionally biased region" description="Basic residues" evidence="1">
    <location>
        <begin position="596"/>
        <end position="615"/>
    </location>
</feature>